<feature type="binding site" description="in other chain" evidence="6">
    <location>
        <begin position="122"/>
        <end position="130"/>
    </location>
    <ligand>
        <name>5-phospho-alpha-D-ribose 1-diphosphate</name>
        <dbReference type="ChEBI" id="CHEBI:58017"/>
        <note>ligand shared between dimeric partners</note>
    </ligand>
</feature>
<feature type="binding site" evidence="6">
    <location>
        <position position="100"/>
    </location>
    <ligand>
        <name>5-phospho-alpha-D-ribose 1-diphosphate</name>
        <dbReference type="ChEBI" id="CHEBI:58017"/>
        <note>ligand shared between dimeric partners</note>
    </ligand>
</feature>
<evidence type="ECO:0000256" key="5">
    <source>
        <dbReference type="ARBA" id="ARBA00022975"/>
    </source>
</evidence>
<dbReference type="Pfam" id="PF00156">
    <property type="entry name" value="Pribosyltran"/>
    <property type="match status" value="1"/>
</dbReference>
<feature type="binding site" evidence="6">
    <location>
        <position position="102"/>
    </location>
    <ligand>
        <name>5-phospho-alpha-D-ribose 1-diphosphate</name>
        <dbReference type="ChEBI" id="CHEBI:58017"/>
        <note>ligand shared between dimeric partners</note>
    </ligand>
</feature>
<reference evidence="8" key="1">
    <citation type="submission" date="2021-12" db="EMBL/GenBank/DDBJ databases">
        <title>Alicyclobacillaceae gen. nov., sp. nov., isolated from chalcocite enrichment system.</title>
        <authorList>
            <person name="Jiang Z."/>
        </authorList>
    </citation>
    <scope>NUCLEOTIDE SEQUENCE</scope>
    <source>
        <strain evidence="8">MYW30-H2</strain>
    </source>
</reference>
<comment type="catalytic activity">
    <reaction evidence="6">
        <text>orotidine 5'-phosphate + diphosphate = orotate + 5-phospho-alpha-D-ribose 1-diphosphate</text>
        <dbReference type="Rhea" id="RHEA:10380"/>
        <dbReference type="ChEBI" id="CHEBI:30839"/>
        <dbReference type="ChEBI" id="CHEBI:33019"/>
        <dbReference type="ChEBI" id="CHEBI:57538"/>
        <dbReference type="ChEBI" id="CHEBI:58017"/>
        <dbReference type="EC" id="2.4.2.10"/>
    </reaction>
</comment>
<dbReference type="GO" id="GO:0004588">
    <property type="term" value="F:orotate phosphoribosyltransferase activity"/>
    <property type="evidence" value="ECO:0007669"/>
    <property type="project" value="UniProtKB-EC"/>
</dbReference>
<evidence type="ECO:0000256" key="4">
    <source>
        <dbReference type="ARBA" id="ARBA00022679"/>
    </source>
</evidence>
<dbReference type="HAMAP" id="MF_01208">
    <property type="entry name" value="PyrE"/>
    <property type="match status" value="1"/>
</dbReference>
<comment type="function">
    <text evidence="6">Catalyzes the transfer of a ribosyl phosphate group from 5-phosphoribose 1-diphosphate to orotate, leading to the formation of orotidine monophosphate (OMP).</text>
</comment>
<comment type="caution">
    <text evidence="6">Lacks conserved residue(s) required for the propagation of feature annotation.</text>
</comment>
<dbReference type="InterPro" id="IPR000836">
    <property type="entry name" value="PRTase_dom"/>
</dbReference>
<name>A0ABY4CNX4_9BACL</name>
<keyword evidence="3 6" id="KW-0328">Glycosyltransferase</keyword>
<dbReference type="NCBIfam" id="TIGR00336">
    <property type="entry name" value="pyrE"/>
    <property type="match status" value="1"/>
</dbReference>
<keyword evidence="6" id="KW-0460">Magnesium</keyword>
<accession>A0ABY4CNX4</accession>
<dbReference type="SUPFAM" id="SSF53271">
    <property type="entry name" value="PRTase-like"/>
    <property type="match status" value="1"/>
</dbReference>
<feature type="binding site" evidence="6">
    <location>
        <position position="96"/>
    </location>
    <ligand>
        <name>5-phospho-alpha-D-ribose 1-diphosphate</name>
        <dbReference type="ChEBI" id="CHEBI:58017"/>
        <note>ligand shared between dimeric partners</note>
    </ligand>
</feature>
<evidence type="ECO:0000259" key="7">
    <source>
        <dbReference type="Pfam" id="PF00156"/>
    </source>
</evidence>
<dbReference type="RefSeq" id="WP_347438886.1">
    <property type="nucleotide sequence ID" value="NZ_CP089291.1"/>
</dbReference>
<comment type="subunit">
    <text evidence="6">Homodimer.</text>
</comment>
<keyword evidence="5 6" id="KW-0665">Pyrimidine biosynthesis</keyword>
<comment type="cofactor">
    <cofactor evidence="6">
        <name>Mg(2+)</name>
        <dbReference type="ChEBI" id="CHEBI:18420"/>
    </cofactor>
</comment>
<dbReference type="InterPro" id="IPR023031">
    <property type="entry name" value="OPRT"/>
</dbReference>
<feature type="binding site" evidence="6">
    <location>
        <position position="126"/>
    </location>
    <ligand>
        <name>orotate</name>
        <dbReference type="ChEBI" id="CHEBI:30839"/>
    </ligand>
</feature>
<feature type="domain" description="Phosphoribosyltransferase" evidence="7">
    <location>
        <begin position="49"/>
        <end position="153"/>
    </location>
</feature>
<dbReference type="Proteomes" id="UP000830167">
    <property type="component" value="Chromosome"/>
</dbReference>
<organism evidence="8 9">
    <name type="scientific">Fodinisporobacter ferrooxydans</name>
    <dbReference type="NCBI Taxonomy" id="2901836"/>
    <lineage>
        <taxon>Bacteria</taxon>
        <taxon>Bacillati</taxon>
        <taxon>Bacillota</taxon>
        <taxon>Bacilli</taxon>
        <taxon>Bacillales</taxon>
        <taxon>Alicyclobacillaceae</taxon>
        <taxon>Fodinisporobacter</taxon>
    </lineage>
</organism>
<dbReference type="InterPro" id="IPR029057">
    <property type="entry name" value="PRTase-like"/>
</dbReference>
<gene>
    <name evidence="6 8" type="primary">pyrE</name>
    <name evidence="8" type="ORF">LSG31_08515</name>
</gene>
<dbReference type="Gene3D" id="3.40.50.2020">
    <property type="match status" value="1"/>
</dbReference>
<protein>
    <recommendedName>
        <fullName evidence="2 6">Orotate phosphoribosyltransferase</fullName>
        <shortName evidence="6">OPRT</shortName>
        <shortName evidence="6">OPRTase</shortName>
        <ecNumber evidence="2 6">2.4.2.10</ecNumber>
    </recommendedName>
</protein>
<dbReference type="EC" id="2.4.2.10" evidence="2 6"/>
<dbReference type="InterPro" id="IPR004467">
    <property type="entry name" value="Or_phspho_trans_dom"/>
</dbReference>
<evidence type="ECO:0000256" key="1">
    <source>
        <dbReference type="ARBA" id="ARBA00004889"/>
    </source>
</evidence>
<keyword evidence="4 6" id="KW-0808">Transferase</keyword>
<dbReference type="PANTHER" id="PTHR19278">
    <property type="entry name" value="OROTATE PHOSPHORIBOSYLTRANSFERASE"/>
    <property type="match status" value="1"/>
</dbReference>
<evidence type="ECO:0000313" key="9">
    <source>
        <dbReference type="Proteomes" id="UP000830167"/>
    </source>
</evidence>
<evidence type="ECO:0000256" key="3">
    <source>
        <dbReference type="ARBA" id="ARBA00022676"/>
    </source>
</evidence>
<comment type="similarity">
    <text evidence="6">Belongs to the purine/pyrimidine phosphoribosyltransferase family. PyrE subfamily.</text>
</comment>
<dbReference type="CDD" id="cd06223">
    <property type="entry name" value="PRTases_typeI"/>
    <property type="match status" value="1"/>
</dbReference>
<evidence type="ECO:0000313" key="8">
    <source>
        <dbReference type="EMBL" id="UOF92200.1"/>
    </source>
</evidence>
<keyword evidence="9" id="KW-1185">Reference proteome</keyword>
<dbReference type="PANTHER" id="PTHR19278:SF9">
    <property type="entry name" value="URIDINE 5'-MONOPHOSPHATE SYNTHASE"/>
    <property type="match status" value="1"/>
</dbReference>
<dbReference type="EMBL" id="CP089291">
    <property type="protein sequence ID" value="UOF92200.1"/>
    <property type="molecule type" value="Genomic_DNA"/>
</dbReference>
<evidence type="ECO:0000256" key="6">
    <source>
        <dbReference type="HAMAP-Rule" id="MF_01208"/>
    </source>
</evidence>
<evidence type="ECO:0000256" key="2">
    <source>
        <dbReference type="ARBA" id="ARBA00011971"/>
    </source>
</evidence>
<proteinExistence type="inferred from homology"/>
<sequence length="208" mass="23133">MMNRERVAQLLLTIQAVHLRPDNPFTWASGIQSPIYCDNRLIMGYPDVRQEIANAFVQTIQTSYGNVDVIAGTATAGIPHAAWVAQSMEKPMIYVRSSAKGHGKQNMIEGVLRPGQKVVVIEDLISTGQSVLKVVDALREAGADVLGVVAIFTYGLQKAVQQFEQHQTPFTTLTSYDELIPVAVREGFVTEQQVEQLKQWKHSLENRE</sequence>
<comment type="pathway">
    <text evidence="1 6">Pyrimidine metabolism; UMP biosynthesis via de novo pathway; UMP from orotate: step 1/2.</text>
</comment>